<dbReference type="AlphaFoldDB" id="X1RGV4"/>
<evidence type="ECO:0000313" key="1">
    <source>
        <dbReference type="EMBL" id="GAI66216.1"/>
    </source>
</evidence>
<dbReference type="EMBL" id="BARW01003359">
    <property type="protein sequence ID" value="GAI66216.1"/>
    <property type="molecule type" value="Genomic_DNA"/>
</dbReference>
<name>X1RGV4_9ZZZZ</name>
<sequence>MARKKKQGRRKRKISLFAVGGAVAAIAYLWGAQAAGGNFQDKANRMFASLTGIDLFGKTFNIWNAQAGIALVGGAGASMVAAKTGLNRYLNIPMFKL</sequence>
<reference evidence="1" key="1">
    <citation type="journal article" date="2014" name="Front. Microbiol.">
        <title>High frequency of phylogenetically diverse reductive dehalogenase-homologous genes in deep subseafloor sedimentary metagenomes.</title>
        <authorList>
            <person name="Kawai M."/>
            <person name="Futagami T."/>
            <person name="Toyoda A."/>
            <person name="Takaki Y."/>
            <person name="Nishi S."/>
            <person name="Hori S."/>
            <person name="Arai W."/>
            <person name="Tsubouchi T."/>
            <person name="Morono Y."/>
            <person name="Uchiyama I."/>
            <person name="Ito T."/>
            <person name="Fujiyama A."/>
            <person name="Inagaki F."/>
            <person name="Takami H."/>
        </authorList>
    </citation>
    <scope>NUCLEOTIDE SEQUENCE</scope>
    <source>
        <strain evidence="1">Expedition CK06-06</strain>
    </source>
</reference>
<gene>
    <name evidence="1" type="ORF">S12H4_08630</name>
</gene>
<protein>
    <submittedName>
        <fullName evidence="1">Uncharacterized protein</fullName>
    </submittedName>
</protein>
<proteinExistence type="predicted"/>
<organism evidence="1">
    <name type="scientific">marine sediment metagenome</name>
    <dbReference type="NCBI Taxonomy" id="412755"/>
    <lineage>
        <taxon>unclassified sequences</taxon>
        <taxon>metagenomes</taxon>
        <taxon>ecological metagenomes</taxon>
    </lineage>
</organism>
<accession>X1RGV4</accession>
<comment type="caution">
    <text evidence="1">The sequence shown here is derived from an EMBL/GenBank/DDBJ whole genome shotgun (WGS) entry which is preliminary data.</text>
</comment>